<dbReference type="InterPro" id="IPR001209">
    <property type="entry name" value="Ribosomal_uS14"/>
</dbReference>
<dbReference type="RefSeq" id="XP_051442437.1">
    <property type="nucleotide sequence ID" value="XM_051590880.1"/>
</dbReference>
<dbReference type="InterPro" id="IPR039744">
    <property type="entry name" value="RIbosomal_uS14_euk_arc"/>
</dbReference>
<keyword evidence="3" id="KW-0862">Zinc</keyword>
<reference evidence="6" key="2">
    <citation type="journal article" date="2022" name="Proc. Natl. Acad. Sci. U.S.A.">
        <title>Diploid-dominant life cycles characterize the early evolution of Fungi.</title>
        <authorList>
            <person name="Amses K.R."/>
            <person name="Simmons D.R."/>
            <person name="Longcore J.E."/>
            <person name="Mondo S.J."/>
            <person name="Seto K."/>
            <person name="Jeronimo G.H."/>
            <person name="Bonds A.E."/>
            <person name="Quandt C.A."/>
            <person name="Davis W.J."/>
            <person name="Chang Y."/>
            <person name="Federici B.A."/>
            <person name="Kuo A."/>
            <person name="LaButti K."/>
            <person name="Pangilinan J."/>
            <person name="Andreopoulos W."/>
            <person name="Tritt A."/>
            <person name="Riley R."/>
            <person name="Hundley H."/>
            <person name="Johnson J."/>
            <person name="Lipzen A."/>
            <person name="Barry K."/>
            <person name="Lang B.F."/>
            <person name="Cuomo C.A."/>
            <person name="Buchler N.E."/>
            <person name="Grigoriev I.V."/>
            <person name="Spatafora J.W."/>
            <person name="Stajich J.E."/>
            <person name="James T.Y."/>
        </authorList>
    </citation>
    <scope>NUCLEOTIDE SEQUENCE</scope>
    <source>
        <strain evidence="6">AG</strain>
    </source>
</reference>
<proteinExistence type="inferred from homology"/>
<dbReference type="Proteomes" id="UP001206595">
    <property type="component" value="Unassembled WGS sequence"/>
</dbReference>
<evidence type="ECO:0000256" key="1">
    <source>
        <dbReference type="ARBA" id="ARBA00001947"/>
    </source>
</evidence>
<protein>
    <recommendedName>
        <fullName evidence="8">40S ribosomal protein S29</fullName>
    </recommendedName>
</protein>
<comment type="caution">
    <text evidence="6">The sequence shown here is derived from an EMBL/GenBank/DDBJ whole genome shotgun (WGS) entry which is preliminary data.</text>
</comment>
<keyword evidence="7" id="KW-1185">Reference proteome</keyword>
<dbReference type="PROSITE" id="PS00527">
    <property type="entry name" value="RIBOSOMAL_S14"/>
    <property type="match status" value="1"/>
</dbReference>
<keyword evidence="5" id="KW-0687">Ribonucleoprotein</keyword>
<accession>A0AAD5E586</accession>
<dbReference type="AlphaFoldDB" id="A0AAD5E586"/>
<dbReference type="GO" id="GO:0008270">
    <property type="term" value="F:zinc ion binding"/>
    <property type="evidence" value="ECO:0007669"/>
    <property type="project" value="InterPro"/>
</dbReference>
<organism evidence="6 7">
    <name type="scientific">Umbelopsis ramanniana AG</name>
    <dbReference type="NCBI Taxonomy" id="1314678"/>
    <lineage>
        <taxon>Eukaryota</taxon>
        <taxon>Fungi</taxon>
        <taxon>Fungi incertae sedis</taxon>
        <taxon>Mucoromycota</taxon>
        <taxon>Mucoromycotina</taxon>
        <taxon>Umbelopsidomycetes</taxon>
        <taxon>Umbelopsidales</taxon>
        <taxon>Umbelopsidaceae</taxon>
        <taxon>Umbelopsis</taxon>
    </lineage>
</organism>
<dbReference type="FunFam" id="4.10.830.10:FF:000002">
    <property type="entry name" value="40S ribosomal protein S29"/>
    <property type="match status" value="1"/>
</dbReference>
<dbReference type="GO" id="GO:0002181">
    <property type="term" value="P:cytoplasmic translation"/>
    <property type="evidence" value="ECO:0007669"/>
    <property type="project" value="TreeGrafter"/>
</dbReference>
<evidence type="ECO:0000256" key="4">
    <source>
        <dbReference type="ARBA" id="ARBA00022980"/>
    </source>
</evidence>
<evidence type="ECO:0000256" key="3">
    <source>
        <dbReference type="ARBA" id="ARBA00022833"/>
    </source>
</evidence>
<dbReference type="Pfam" id="PF00253">
    <property type="entry name" value="Ribosomal_S14"/>
    <property type="match status" value="1"/>
</dbReference>
<gene>
    <name evidence="6" type="ORF">K450DRAFT_252407</name>
</gene>
<evidence type="ECO:0008006" key="8">
    <source>
        <dbReference type="Google" id="ProtNLM"/>
    </source>
</evidence>
<dbReference type="PANTHER" id="PTHR12010">
    <property type="entry name" value="40S RIBOSOMAL PROTEIN S29"/>
    <property type="match status" value="1"/>
</dbReference>
<evidence type="ECO:0000313" key="7">
    <source>
        <dbReference type="Proteomes" id="UP001206595"/>
    </source>
</evidence>
<evidence type="ECO:0000256" key="5">
    <source>
        <dbReference type="ARBA" id="ARBA00023274"/>
    </source>
</evidence>
<dbReference type="NCBIfam" id="NF004424">
    <property type="entry name" value="PRK05766.1"/>
    <property type="match status" value="1"/>
</dbReference>
<sequence length="56" mass="6690">MSHETVWFSRPRSYGKGSRQCRVCAHQAGLIRKYNLNICRQCFREYANDIGFHKLR</sequence>
<evidence type="ECO:0000256" key="2">
    <source>
        <dbReference type="ARBA" id="ARBA00009083"/>
    </source>
</evidence>
<evidence type="ECO:0000313" key="6">
    <source>
        <dbReference type="EMBL" id="KAI8577433.1"/>
    </source>
</evidence>
<dbReference type="PANTHER" id="PTHR12010:SF2">
    <property type="entry name" value="40S RIBOSOMAL PROTEIN S29"/>
    <property type="match status" value="1"/>
</dbReference>
<dbReference type="InterPro" id="IPR043140">
    <property type="entry name" value="Ribosomal_uS14_sf"/>
</dbReference>
<dbReference type="EMBL" id="MU620941">
    <property type="protein sequence ID" value="KAI8577433.1"/>
    <property type="molecule type" value="Genomic_DNA"/>
</dbReference>
<dbReference type="Gene3D" id="4.10.830.10">
    <property type="entry name" value="30s Ribosomal Protein S14, Chain N"/>
    <property type="match status" value="1"/>
</dbReference>
<dbReference type="GeneID" id="75916223"/>
<dbReference type="GO" id="GO:0003735">
    <property type="term" value="F:structural constituent of ribosome"/>
    <property type="evidence" value="ECO:0007669"/>
    <property type="project" value="InterPro"/>
</dbReference>
<name>A0AAD5E586_UMBRA</name>
<dbReference type="InterPro" id="IPR018271">
    <property type="entry name" value="Ribosomal_uS14_CS"/>
</dbReference>
<dbReference type="GO" id="GO:0022627">
    <property type="term" value="C:cytosolic small ribosomal subunit"/>
    <property type="evidence" value="ECO:0007669"/>
    <property type="project" value="TreeGrafter"/>
</dbReference>
<comment type="cofactor">
    <cofactor evidence="1">
        <name>Zn(2+)</name>
        <dbReference type="ChEBI" id="CHEBI:29105"/>
    </cofactor>
</comment>
<reference evidence="6" key="1">
    <citation type="submission" date="2021-06" db="EMBL/GenBank/DDBJ databases">
        <authorList>
            <consortium name="DOE Joint Genome Institute"/>
            <person name="Mondo S.J."/>
            <person name="Amses K.R."/>
            <person name="Simmons D.R."/>
            <person name="Longcore J.E."/>
            <person name="Seto K."/>
            <person name="Alves G.H."/>
            <person name="Bonds A.E."/>
            <person name="Quandt C.A."/>
            <person name="Davis W.J."/>
            <person name="Chang Y."/>
            <person name="Letcher P.M."/>
            <person name="Powell M.J."/>
            <person name="Kuo A."/>
            <person name="Labutti K."/>
            <person name="Pangilinan J."/>
            <person name="Andreopoulos W."/>
            <person name="Tritt A."/>
            <person name="Riley R."/>
            <person name="Hundley H."/>
            <person name="Johnson J."/>
            <person name="Lipzen A."/>
            <person name="Barry K."/>
            <person name="Berbee M.L."/>
            <person name="Buchler N.E."/>
            <person name="Grigoriev I.V."/>
            <person name="Spatafora J.W."/>
            <person name="Stajich J.E."/>
            <person name="James T.Y."/>
        </authorList>
    </citation>
    <scope>NUCLEOTIDE SEQUENCE</scope>
    <source>
        <strain evidence="6">AG</strain>
    </source>
</reference>
<comment type="similarity">
    <text evidence="2">Belongs to the universal ribosomal protein uS14 family.</text>
</comment>
<keyword evidence="4" id="KW-0689">Ribosomal protein</keyword>